<feature type="domain" description="Peptidase S9 prolyl oligopeptidase catalytic" evidence="2">
    <location>
        <begin position="493"/>
        <end position="678"/>
    </location>
</feature>
<evidence type="ECO:0000313" key="4">
    <source>
        <dbReference type="Proteomes" id="UP000443153"/>
    </source>
</evidence>
<dbReference type="EMBL" id="WKJH01000002">
    <property type="protein sequence ID" value="MRX63273.1"/>
    <property type="molecule type" value="Genomic_DNA"/>
</dbReference>
<dbReference type="AlphaFoldDB" id="A0A6I2MHI5"/>
<dbReference type="Proteomes" id="UP000443153">
    <property type="component" value="Unassembled WGS sequence"/>
</dbReference>
<dbReference type="RefSeq" id="WP_154363912.1">
    <property type="nucleotide sequence ID" value="NZ_WKJH01000002.1"/>
</dbReference>
<dbReference type="SUPFAM" id="SSF50993">
    <property type="entry name" value="Peptidase/esterase 'gauge' domain"/>
    <property type="match status" value="1"/>
</dbReference>
<dbReference type="InterPro" id="IPR001375">
    <property type="entry name" value="Peptidase_S9_cat"/>
</dbReference>
<sequence>MNRFLFSLFSFCLLLSCKQEISKTINYPKIDNSRTDVEEFGIKYNNDYSNLEDIKKEVNQNWFLKQDSLTADYYKSVDRESAFNYFSDLYVGDDYNRYWYEAYKEHNFYWLDNDSTQVLFKSDSSGKGEIPVFSTSMDNTVHFYSPHPDGSKFILFISDEKGDFLKVISTESGDTLFQTDKDMNMQQASWAVWASTDHIVYTGWPHTEDTRNSYIAMADIRTGAIKVIFDGGQVKDYDPEDFLRPDISVGSNKLQAFVITASEHFTGYSADISNIESDYTWEYIYGQKDSILYWPKQRGDNMYFLRYKGGKKTLVRSTLESMGDPTKDVVLFKPEKEEMTITDYAVSEKNVYAITSKNGSDETLYYVDNQGKSEIIELDYPISDIQFYHTSTTSNEITIIKNDWKYDLSFLSINDSLEIKPLDNLTRQTPESFNDIITEIIEVESHDGTMVPMTIVRNRGKKQDSKGKGVVYAYGAYGFSVEPFYEMPLLDFVSKGNVFAVAHVRGGAEKGLKWYKDGIKEKKSNSWKDLLWCSQYLKDQGYVDKDRLGVWCSSAGGITAGMAVNENPDMFKAFVGAVPTLNPLRLAYQKNYDASDHDYDFGDMKTIEGFKSLMALDPVINFKKNTVYPSTLMMSGALDEQIPLYDTAKYIALLQNYYPDPKRTYLLDVYEDEGHYIPLETFSAMLFFNNEL</sequence>
<reference evidence="3 4" key="1">
    <citation type="submission" date="2019-11" db="EMBL/GenBank/DDBJ databases">
        <title>Maribacter lutea sp. nov., a marine bacterium isolated from intertidal sand.</title>
        <authorList>
            <person name="Liu A."/>
        </authorList>
    </citation>
    <scope>NUCLEOTIDE SEQUENCE [LARGE SCALE GENOMIC DNA]</scope>
    <source>
        <strain evidence="3 4">RZ05</strain>
    </source>
</reference>
<dbReference type="Gene3D" id="2.130.10.120">
    <property type="entry name" value="Prolyl oligopeptidase, N-terminal domain"/>
    <property type="match status" value="1"/>
</dbReference>
<dbReference type="InterPro" id="IPR002470">
    <property type="entry name" value="Peptidase_S9A"/>
</dbReference>
<dbReference type="PANTHER" id="PTHR11757">
    <property type="entry name" value="PROTEASE FAMILY S9A OLIGOPEPTIDASE"/>
    <property type="match status" value="1"/>
</dbReference>
<name>A0A6I2MHI5_9FLAO</name>
<dbReference type="GO" id="GO:0004252">
    <property type="term" value="F:serine-type endopeptidase activity"/>
    <property type="evidence" value="ECO:0007669"/>
    <property type="project" value="InterPro"/>
</dbReference>
<dbReference type="InterPro" id="IPR029058">
    <property type="entry name" value="AB_hydrolase_fold"/>
</dbReference>
<accession>A0A6I2MHI5</accession>
<gene>
    <name evidence="3" type="ORF">GJ691_03725</name>
</gene>
<proteinExistence type="inferred from homology"/>
<dbReference type="OrthoDB" id="9801421at2"/>
<dbReference type="PANTHER" id="PTHR11757:SF19">
    <property type="entry name" value="PROLYL ENDOPEPTIDASE-LIKE"/>
    <property type="match status" value="1"/>
</dbReference>
<dbReference type="InterPro" id="IPR051543">
    <property type="entry name" value="Serine_Peptidase_S9A"/>
</dbReference>
<dbReference type="Pfam" id="PF00326">
    <property type="entry name" value="Peptidase_S9"/>
    <property type="match status" value="1"/>
</dbReference>
<dbReference type="Gene3D" id="3.40.50.1820">
    <property type="entry name" value="alpha/beta hydrolase"/>
    <property type="match status" value="1"/>
</dbReference>
<comment type="similarity">
    <text evidence="1">Belongs to the peptidase S9A family.</text>
</comment>
<protein>
    <submittedName>
        <fullName evidence="3">Prolyl oligopeptidase family serine peptidase</fullName>
    </submittedName>
</protein>
<organism evidence="3 4">
    <name type="scientific">Maribacter luteus</name>
    <dbReference type="NCBI Taxonomy" id="2594478"/>
    <lineage>
        <taxon>Bacteria</taxon>
        <taxon>Pseudomonadati</taxon>
        <taxon>Bacteroidota</taxon>
        <taxon>Flavobacteriia</taxon>
        <taxon>Flavobacteriales</taxon>
        <taxon>Flavobacteriaceae</taxon>
        <taxon>Maribacter</taxon>
    </lineage>
</organism>
<keyword evidence="4" id="KW-1185">Reference proteome</keyword>
<evidence type="ECO:0000256" key="1">
    <source>
        <dbReference type="ARBA" id="ARBA00005228"/>
    </source>
</evidence>
<dbReference type="PRINTS" id="PR00862">
    <property type="entry name" value="PROLIGOPTASE"/>
</dbReference>
<dbReference type="GO" id="GO:0006508">
    <property type="term" value="P:proteolysis"/>
    <property type="evidence" value="ECO:0007669"/>
    <property type="project" value="InterPro"/>
</dbReference>
<dbReference type="SUPFAM" id="SSF53474">
    <property type="entry name" value="alpha/beta-Hydrolases"/>
    <property type="match status" value="1"/>
</dbReference>
<evidence type="ECO:0000259" key="2">
    <source>
        <dbReference type="Pfam" id="PF00326"/>
    </source>
</evidence>
<comment type="caution">
    <text evidence="3">The sequence shown here is derived from an EMBL/GenBank/DDBJ whole genome shotgun (WGS) entry which is preliminary data.</text>
</comment>
<evidence type="ECO:0000313" key="3">
    <source>
        <dbReference type="EMBL" id="MRX63273.1"/>
    </source>
</evidence>
<dbReference type="PROSITE" id="PS51257">
    <property type="entry name" value="PROKAR_LIPOPROTEIN"/>
    <property type="match status" value="1"/>
</dbReference>